<protein>
    <submittedName>
        <fullName evidence="2">Type II toxin-antitoxin system RelE/ParE family toxin</fullName>
    </submittedName>
</protein>
<gene>
    <name evidence="2" type="ORF">HON47_03670</name>
</gene>
<dbReference type="Proteomes" id="UP000722459">
    <property type="component" value="Unassembled WGS sequence"/>
</dbReference>
<keyword evidence="1" id="KW-1277">Toxin-antitoxin system</keyword>
<dbReference type="InterPro" id="IPR035093">
    <property type="entry name" value="RelE/ParE_toxin_dom_sf"/>
</dbReference>
<reference evidence="2" key="1">
    <citation type="journal article" date="2021" name="ISME J.">
        <title>Mercury methylation by metabolically versatile and cosmopolitan marine bacteria.</title>
        <authorList>
            <person name="Lin H."/>
            <person name="Ascher D.B."/>
            <person name="Myung Y."/>
            <person name="Lamborg C.H."/>
            <person name="Hallam S.J."/>
            <person name="Gionfriddo C.M."/>
            <person name="Holt K.E."/>
            <person name="Moreau J.W."/>
        </authorList>
    </citation>
    <scope>NUCLEOTIDE SEQUENCE</scope>
    <source>
        <strain evidence="2">SI075_bin30</strain>
    </source>
</reference>
<dbReference type="InterPro" id="IPR007712">
    <property type="entry name" value="RelE/ParE_toxin"/>
</dbReference>
<dbReference type="AlphaFoldDB" id="A0A8T5GF96"/>
<dbReference type="SUPFAM" id="SSF143011">
    <property type="entry name" value="RelE-like"/>
    <property type="match status" value="1"/>
</dbReference>
<proteinExistence type="predicted"/>
<organism evidence="2 3">
    <name type="scientific">Candidatus Iainarchaeum sp</name>
    <dbReference type="NCBI Taxonomy" id="3101447"/>
    <lineage>
        <taxon>Archaea</taxon>
        <taxon>Candidatus Iainarchaeota</taxon>
        <taxon>Candidatus Iainarchaeia</taxon>
        <taxon>Candidatus Iainarchaeales</taxon>
        <taxon>Candidatus Iainarchaeaceae</taxon>
        <taxon>Candidatus Iainarchaeum</taxon>
    </lineage>
</organism>
<evidence type="ECO:0000256" key="1">
    <source>
        <dbReference type="ARBA" id="ARBA00022649"/>
    </source>
</evidence>
<accession>A0A8T5GF96</accession>
<evidence type="ECO:0000313" key="3">
    <source>
        <dbReference type="Proteomes" id="UP000722459"/>
    </source>
</evidence>
<dbReference type="Pfam" id="PF05016">
    <property type="entry name" value="ParE_toxin"/>
    <property type="match status" value="1"/>
</dbReference>
<name>A0A8T5GF96_9ARCH</name>
<comment type="caution">
    <text evidence="2">The sequence shown here is derived from an EMBL/GenBank/DDBJ whole genome shotgun (WGS) entry which is preliminary data.</text>
</comment>
<dbReference type="Gene3D" id="3.30.2310.20">
    <property type="entry name" value="RelE-like"/>
    <property type="match status" value="1"/>
</dbReference>
<dbReference type="EMBL" id="JABJNZ010000048">
    <property type="protein sequence ID" value="MBT4870645.1"/>
    <property type="molecule type" value="Genomic_DNA"/>
</dbReference>
<sequence>MYTPKFEKLAEKKIHKLIKQDRQRYEILMKKIEEVILDPCRYKRLRGKMFGLCRVHIGKHFVLTFRLDYKNKEVVIVDFDHHDKIYR</sequence>
<evidence type="ECO:0000313" key="2">
    <source>
        <dbReference type="EMBL" id="MBT4870645.1"/>
    </source>
</evidence>